<protein>
    <submittedName>
        <fullName evidence="2">Uncharacterized protein</fullName>
    </submittedName>
</protein>
<dbReference type="InterPro" id="IPR021838">
    <property type="entry name" value="DUF3431"/>
</dbReference>
<reference evidence="3" key="1">
    <citation type="journal article" date="2017" name="Nat. Microbiol.">
        <title>Global analysis of biosynthetic gene clusters reveals vast potential of secondary metabolite production in Penicillium species.</title>
        <authorList>
            <person name="Nielsen J.C."/>
            <person name="Grijseels S."/>
            <person name="Prigent S."/>
            <person name="Ji B."/>
            <person name="Dainat J."/>
            <person name="Nielsen K.F."/>
            <person name="Frisvad J.C."/>
            <person name="Workman M."/>
            <person name="Nielsen J."/>
        </authorList>
    </citation>
    <scope>NUCLEOTIDE SEQUENCE [LARGE SCALE GENOMIC DNA]</scope>
    <source>
        <strain evidence="3">IBT 11843</strain>
    </source>
</reference>
<dbReference type="OMA" id="GRYQWHV"/>
<dbReference type="Proteomes" id="UP000191522">
    <property type="component" value="Unassembled WGS sequence"/>
</dbReference>
<keyword evidence="1" id="KW-1133">Transmembrane helix</keyword>
<dbReference type="PANTHER" id="PTHR37490:SF3">
    <property type="entry name" value="DUF3431 DOMAIN CONTAINING PROTEIN"/>
    <property type="match status" value="1"/>
</dbReference>
<accession>A0A1V6NUQ9</accession>
<organism evidence="2 3">
    <name type="scientific">Penicillium decumbens</name>
    <dbReference type="NCBI Taxonomy" id="69771"/>
    <lineage>
        <taxon>Eukaryota</taxon>
        <taxon>Fungi</taxon>
        <taxon>Dikarya</taxon>
        <taxon>Ascomycota</taxon>
        <taxon>Pezizomycotina</taxon>
        <taxon>Eurotiomycetes</taxon>
        <taxon>Eurotiomycetidae</taxon>
        <taxon>Eurotiales</taxon>
        <taxon>Aspergillaceae</taxon>
        <taxon>Penicillium</taxon>
    </lineage>
</organism>
<dbReference type="OrthoDB" id="426718at2759"/>
<dbReference type="PANTHER" id="PTHR37490">
    <property type="entry name" value="EXPRESSED PROTEIN"/>
    <property type="match status" value="1"/>
</dbReference>
<comment type="caution">
    <text evidence="2">The sequence shown here is derived from an EMBL/GenBank/DDBJ whole genome shotgun (WGS) entry which is preliminary data.</text>
</comment>
<dbReference type="AlphaFoldDB" id="A0A1V6NUQ9"/>
<gene>
    <name evidence="2" type="ORF">PENDEC_c035G03816</name>
</gene>
<sequence length="317" mass="36336">MNWPCRSSRPGHSPDAGRIFVFLALATIFCVLSYQLILNHDTIPNWGEEQGMAVTDNVIEMGTPGPEPLEKELVLAAMHDSNVTWAEELSWPVNIYRVDMSPSEADLDLTVPVNKGNEAMVYLTYLIDRYDSLPDIIVMLHGNRYQWHADNPLYDNDISIRDLNLNFVREAGYVNLRCTWAIGCPAELEPARYLRDRPDDQQHPTAVEYPDQFKLLFPGKEVPELVGAPCCSQFSVSRAKIHERPKSDYEHFRRWLVETELDSGTSGRVLEYSWHSKCFLRRMKPLVLTCLQLSLDKIRYIAQIHESPIAELMDIAT</sequence>
<dbReference type="Pfam" id="PF11913">
    <property type="entry name" value="DUF3431"/>
    <property type="match status" value="1"/>
</dbReference>
<keyword evidence="1" id="KW-0472">Membrane</keyword>
<dbReference type="EMBL" id="MDYL01000035">
    <property type="protein sequence ID" value="OQD68455.1"/>
    <property type="molecule type" value="Genomic_DNA"/>
</dbReference>
<keyword evidence="1" id="KW-0812">Transmembrane</keyword>
<evidence type="ECO:0000313" key="2">
    <source>
        <dbReference type="EMBL" id="OQD68455.1"/>
    </source>
</evidence>
<evidence type="ECO:0000256" key="1">
    <source>
        <dbReference type="SAM" id="Phobius"/>
    </source>
</evidence>
<evidence type="ECO:0000313" key="3">
    <source>
        <dbReference type="Proteomes" id="UP000191522"/>
    </source>
</evidence>
<proteinExistence type="predicted"/>
<keyword evidence="3" id="KW-1185">Reference proteome</keyword>
<name>A0A1V6NUQ9_PENDC</name>
<feature type="transmembrane region" description="Helical" evidence="1">
    <location>
        <begin position="20"/>
        <end position="38"/>
    </location>
</feature>